<dbReference type="SUPFAM" id="SSF143597">
    <property type="entry name" value="YojJ-like"/>
    <property type="match status" value="1"/>
</dbReference>
<comment type="caution">
    <text evidence="8">The sequence shown here is derived from an EMBL/GenBank/DDBJ whole genome shotgun (WGS) entry which is preliminary data.</text>
</comment>
<evidence type="ECO:0000256" key="3">
    <source>
        <dbReference type="ARBA" id="ARBA00022695"/>
    </source>
</evidence>
<feature type="transmembrane region" description="Helical" evidence="6">
    <location>
        <begin position="20"/>
        <end position="39"/>
    </location>
</feature>
<feature type="transmembrane region" description="Helical" evidence="6">
    <location>
        <begin position="68"/>
        <end position="89"/>
    </location>
</feature>
<dbReference type="Gene3D" id="3.40.1700.10">
    <property type="entry name" value="DNA integrity scanning protein, DisA, N-terminal domain"/>
    <property type="match status" value="1"/>
</dbReference>
<evidence type="ECO:0000256" key="6">
    <source>
        <dbReference type="HAMAP-Rule" id="MF_01499"/>
    </source>
</evidence>
<dbReference type="Gene3D" id="2.170.120.40">
    <property type="entry name" value="YbbR-like domain"/>
    <property type="match status" value="1"/>
</dbReference>
<dbReference type="Gene3D" id="2.170.120.30">
    <property type="match status" value="1"/>
</dbReference>
<dbReference type="InterPro" id="IPR045585">
    <property type="entry name" value="CdaA_N"/>
</dbReference>
<dbReference type="Pfam" id="PF19293">
    <property type="entry name" value="CdaA_N"/>
    <property type="match status" value="1"/>
</dbReference>
<proteinExistence type="inferred from homology"/>
<dbReference type="EC" id="2.7.7.85" evidence="6"/>
<keyword evidence="6" id="KW-0812">Transmembrane</keyword>
<keyword evidence="3 6" id="KW-0548">Nucleotidyltransferase</keyword>
<dbReference type="PROSITE" id="PS51794">
    <property type="entry name" value="DAC"/>
    <property type="match status" value="1"/>
</dbReference>
<comment type="similarity">
    <text evidence="6">Belongs to the adenylate cyclase family. DacA/CdaA subfamily.</text>
</comment>
<dbReference type="PANTHER" id="PTHR34185">
    <property type="entry name" value="DIADENYLATE CYCLASE"/>
    <property type="match status" value="1"/>
</dbReference>
<organism evidence="8 9">
    <name type="scientific">candidate division WWE3 bacterium RIFOXYB1_FULL_42_27</name>
    <dbReference type="NCBI Taxonomy" id="1802638"/>
    <lineage>
        <taxon>Bacteria</taxon>
        <taxon>Katanobacteria</taxon>
    </lineage>
</organism>
<keyword evidence="6" id="KW-1003">Cell membrane</keyword>
<evidence type="ECO:0000313" key="8">
    <source>
        <dbReference type="EMBL" id="OGC63863.1"/>
    </source>
</evidence>
<dbReference type="AlphaFoldDB" id="A0A1F4W4A4"/>
<evidence type="ECO:0000256" key="2">
    <source>
        <dbReference type="ARBA" id="ARBA00022679"/>
    </source>
</evidence>
<dbReference type="InterPro" id="IPR003390">
    <property type="entry name" value="DNA_integrity_scan_DisA_N"/>
</dbReference>
<reference evidence="8 9" key="1">
    <citation type="journal article" date="2016" name="Nat. Commun.">
        <title>Thousands of microbial genomes shed light on interconnected biogeochemical processes in an aquifer system.</title>
        <authorList>
            <person name="Anantharaman K."/>
            <person name="Brown C.T."/>
            <person name="Hug L.A."/>
            <person name="Sharon I."/>
            <person name="Castelle C.J."/>
            <person name="Probst A.J."/>
            <person name="Thomas B.C."/>
            <person name="Singh A."/>
            <person name="Wilkins M.J."/>
            <person name="Karaoz U."/>
            <person name="Brodie E.L."/>
            <person name="Williams K.H."/>
            <person name="Hubbard S.S."/>
            <person name="Banfield J.F."/>
        </authorList>
    </citation>
    <scope>NUCLEOTIDE SEQUENCE [LARGE SCALE GENOMIC DNA]</scope>
</reference>
<dbReference type="InterPro" id="IPR050338">
    <property type="entry name" value="DisA"/>
</dbReference>
<name>A0A1F4W4A4_UNCKA</name>
<dbReference type="InterPro" id="IPR036888">
    <property type="entry name" value="DNA_integrity_DisA_N_sf"/>
</dbReference>
<evidence type="ECO:0000256" key="5">
    <source>
        <dbReference type="ARBA" id="ARBA00022840"/>
    </source>
</evidence>
<dbReference type="GO" id="GO:0005524">
    <property type="term" value="F:ATP binding"/>
    <property type="evidence" value="ECO:0007669"/>
    <property type="project" value="UniProtKB-UniRule"/>
</dbReference>
<feature type="transmembrane region" description="Helical" evidence="6">
    <location>
        <begin position="46"/>
        <end position="62"/>
    </location>
</feature>
<gene>
    <name evidence="6" type="primary">dacA</name>
    <name evidence="8" type="ORF">A2399_02955</name>
</gene>
<keyword evidence="5 6" id="KW-0067">ATP-binding</keyword>
<keyword evidence="2 6" id="KW-0808">Transferase</keyword>
<evidence type="ECO:0000256" key="4">
    <source>
        <dbReference type="ARBA" id="ARBA00022741"/>
    </source>
</evidence>
<evidence type="ECO:0000256" key="1">
    <source>
        <dbReference type="ARBA" id="ARBA00000877"/>
    </source>
</evidence>
<feature type="domain" description="DAC" evidence="7">
    <location>
        <begin position="90"/>
        <end position="251"/>
    </location>
</feature>
<dbReference type="Proteomes" id="UP000177955">
    <property type="component" value="Unassembled WGS sequence"/>
</dbReference>
<comment type="catalytic activity">
    <reaction evidence="1 6">
        <text>2 ATP = 3',3'-c-di-AMP + 2 diphosphate</text>
        <dbReference type="Rhea" id="RHEA:35655"/>
        <dbReference type="ChEBI" id="CHEBI:30616"/>
        <dbReference type="ChEBI" id="CHEBI:33019"/>
        <dbReference type="ChEBI" id="CHEBI:71500"/>
        <dbReference type="EC" id="2.7.7.85"/>
    </reaction>
</comment>
<comment type="function">
    <text evidence="6">Catalyzes the condensation of 2 ATP molecules into cyclic di-AMP (c-di-AMP), a second messenger used to regulate differing processes in different bacteria.</text>
</comment>
<comment type="caution">
    <text evidence="6">Lacks conserved residue(s) required for the propagation of feature annotation.</text>
</comment>
<dbReference type="Pfam" id="PF02457">
    <property type="entry name" value="DAC"/>
    <property type="match status" value="1"/>
</dbReference>
<dbReference type="HAMAP" id="MF_01499">
    <property type="entry name" value="DacA"/>
    <property type="match status" value="1"/>
</dbReference>
<dbReference type="InterPro" id="IPR034701">
    <property type="entry name" value="CdaA"/>
</dbReference>
<dbReference type="GO" id="GO:0006171">
    <property type="term" value="P:cAMP biosynthetic process"/>
    <property type="evidence" value="ECO:0007669"/>
    <property type="project" value="InterPro"/>
</dbReference>
<comment type="subunit">
    <text evidence="6">Probably a homodimer.</text>
</comment>
<sequence>MFSMFNVINNLIKLKGNLYVTDLFDIVIIALLIYSLFLFLRNTRTLMVFLGLAIAAALYIFAKSFNLYVTLLALRYFVGVSVLIFVIIFQNEIRKYFEFLGLIGSRQLKVLPLTSRSPVTSEIIQACVRMAQLKIGVLIVIQGKDSLDQHIDGGVALDGVISEELLSSIFEPRSYGHDGAVIINNNRVSKFATHLPLSTNFKEIGKHGTRHSAAVGITEITDAFCIVVSEETGKISVAKDGKMKTLQEFTDLEKEFEKYIKAKFPKNTKENKLSRIIKQDFLLRLGSMVAAGVIWFFAAYQAGIVEKTYNVPLDTLKIPKNMVIQEYSPKDVKIRVSTRGEDSFKDVSSKDFKINLDFSGLQSGVNKLQITKNLITGPSNFSITSFEPTTILLTAQKYYLTEVPISVKTAGTLKNKLVLKSAEAEPKSIKVWIPENATAPVEIATEPLSLADKSESTVLPVTLQLPEGLRLEDETISISVALTIETNK</sequence>
<feature type="transmembrane region" description="Helical" evidence="6">
    <location>
        <begin position="281"/>
        <end position="300"/>
    </location>
</feature>
<evidence type="ECO:0000313" key="9">
    <source>
        <dbReference type="Proteomes" id="UP000177955"/>
    </source>
</evidence>
<dbReference type="EMBL" id="MEVV01000006">
    <property type="protein sequence ID" value="OGC63863.1"/>
    <property type="molecule type" value="Genomic_DNA"/>
</dbReference>
<evidence type="ECO:0000259" key="7">
    <source>
        <dbReference type="PROSITE" id="PS51794"/>
    </source>
</evidence>
<protein>
    <recommendedName>
        <fullName evidence="6">Diadenylate cyclase</fullName>
        <shortName evidence="6">DAC</shortName>
        <ecNumber evidence="6">2.7.7.85</ecNumber>
    </recommendedName>
    <alternativeName>
        <fullName evidence="6">Cyclic-di-AMP synthase</fullName>
        <shortName evidence="6">c-di-AMP synthase</shortName>
    </alternativeName>
</protein>
<keyword evidence="4 6" id="KW-0547">Nucleotide-binding</keyword>
<dbReference type="PANTHER" id="PTHR34185:SF1">
    <property type="entry name" value="DIADENYLATE CYCLASE"/>
    <property type="match status" value="1"/>
</dbReference>
<dbReference type="GO" id="GO:0106408">
    <property type="term" value="F:diadenylate cyclase activity"/>
    <property type="evidence" value="ECO:0007669"/>
    <property type="project" value="UniProtKB-EC"/>
</dbReference>
<accession>A0A1F4W4A4</accession>
<keyword evidence="6" id="KW-1133">Transmembrane helix</keyword>
<dbReference type="GO" id="GO:0004016">
    <property type="term" value="F:adenylate cyclase activity"/>
    <property type="evidence" value="ECO:0007669"/>
    <property type="project" value="UniProtKB-UniRule"/>
</dbReference>
<keyword evidence="6" id="KW-0472">Membrane</keyword>